<feature type="transmembrane region" description="Helical" evidence="12">
    <location>
        <begin position="140"/>
        <end position="165"/>
    </location>
</feature>
<feature type="transmembrane region" description="Helical" evidence="12">
    <location>
        <begin position="486"/>
        <end position="509"/>
    </location>
</feature>
<dbReference type="GO" id="GO:0005886">
    <property type="term" value="C:plasma membrane"/>
    <property type="evidence" value="ECO:0007669"/>
    <property type="project" value="UniProtKB-SubCell"/>
</dbReference>
<dbReference type="PANTHER" id="PTHR32024">
    <property type="entry name" value="TRK SYSTEM POTASSIUM UPTAKE PROTEIN TRKG-RELATED"/>
    <property type="match status" value="1"/>
</dbReference>
<keyword evidence="14" id="KW-1185">Reference proteome</keyword>
<evidence type="ECO:0000256" key="6">
    <source>
        <dbReference type="ARBA" id="ARBA00022538"/>
    </source>
</evidence>
<dbReference type="EMBL" id="OBEJ01000001">
    <property type="protein sequence ID" value="SNZ04466.1"/>
    <property type="molecule type" value="Genomic_DNA"/>
</dbReference>
<evidence type="ECO:0000313" key="14">
    <source>
        <dbReference type="Proteomes" id="UP000219453"/>
    </source>
</evidence>
<dbReference type="InterPro" id="IPR003445">
    <property type="entry name" value="Cat_transpt"/>
</dbReference>
<evidence type="ECO:0000256" key="1">
    <source>
        <dbReference type="ARBA" id="ARBA00004429"/>
    </source>
</evidence>
<dbReference type="AlphaFoldDB" id="A0A285N932"/>
<keyword evidence="8" id="KW-0630">Potassium</keyword>
<dbReference type="InterPro" id="IPR004772">
    <property type="entry name" value="TrkH"/>
</dbReference>
<dbReference type="GO" id="GO:0015379">
    <property type="term" value="F:potassium:chloride symporter activity"/>
    <property type="evidence" value="ECO:0007669"/>
    <property type="project" value="InterPro"/>
</dbReference>
<reference evidence="13 14" key="1">
    <citation type="submission" date="2017-09" db="EMBL/GenBank/DDBJ databases">
        <authorList>
            <person name="Ehlers B."/>
            <person name="Leendertz F.H."/>
        </authorList>
    </citation>
    <scope>NUCLEOTIDE SEQUENCE [LARGE SCALE GENOMIC DNA]</scope>
    <source>
        <strain evidence="13 14">DSM 27208</strain>
    </source>
</reference>
<evidence type="ECO:0000256" key="7">
    <source>
        <dbReference type="ARBA" id="ARBA00022692"/>
    </source>
</evidence>
<keyword evidence="7 12" id="KW-0812">Transmembrane</keyword>
<keyword evidence="4" id="KW-1003">Cell membrane</keyword>
<dbReference type="OrthoDB" id="111943at2157"/>
<keyword evidence="9 12" id="KW-1133">Transmembrane helix</keyword>
<feature type="transmembrane region" description="Helical" evidence="12">
    <location>
        <begin position="323"/>
        <end position="343"/>
    </location>
</feature>
<organism evidence="13 14">
    <name type="scientific">Natronoarchaeum philippinense</name>
    <dbReference type="NCBI Taxonomy" id="558529"/>
    <lineage>
        <taxon>Archaea</taxon>
        <taxon>Methanobacteriati</taxon>
        <taxon>Methanobacteriota</taxon>
        <taxon>Stenosarchaea group</taxon>
        <taxon>Halobacteria</taxon>
        <taxon>Halobacteriales</taxon>
        <taxon>Natronoarchaeaceae</taxon>
    </lineage>
</organism>
<evidence type="ECO:0000256" key="4">
    <source>
        <dbReference type="ARBA" id="ARBA00022475"/>
    </source>
</evidence>
<evidence type="ECO:0000256" key="3">
    <source>
        <dbReference type="ARBA" id="ARBA00022448"/>
    </source>
</evidence>
<evidence type="ECO:0000313" key="13">
    <source>
        <dbReference type="EMBL" id="SNZ04466.1"/>
    </source>
</evidence>
<gene>
    <name evidence="13" type="ORF">SAMN06269185_0571</name>
</gene>
<proteinExistence type="inferred from homology"/>
<keyword evidence="6" id="KW-0633">Potassium transport</keyword>
<evidence type="ECO:0000256" key="8">
    <source>
        <dbReference type="ARBA" id="ARBA00022958"/>
    </source>
</evidence>
<dbReference type="Proteomes" id="UP000219453">
    <property type="component" value="Unassembled WGS sequence"/>
</dbReference>
<comment type="similarity">
    <text evidence="2">Belongs to the TrkH potassium transport family.</text>
</comment>
<comment type="subcellular location">
    <subcellularLocation>
        <location evidence="1">Cell inner membrane</location>
        <topology evidence="1">Multi-pass membrane protein</topology>
    </subcellularLocation>
</comment>
<keyword evidence="5" id="KW-0997">Cell inner membrane</keyword>
<keyword evidence="3" id="KW-0813">Transport</keyword>
<name>A0A285N932_NATPI</name>
<keyword evidence="11 12" id="KW-0472">Membrane</keyword>
<feature type="transmembrane region" description="Helical" evidence="12">
    <location>
        <begin position="285"/>
        <end position="303"/>
    </location>
</feature>
<evidence type="ECO:0000256" key="11">
    <source>
        <dbReference type="ARBA" id="ARBA00023136"/>
    </source>
</evidence>
<evidence type="ECO:0000256" key="5">
    <source>
        <dbReference type="ARBA" id="ARBA00022519"/>
    </source>
</evidence>
<feature type="transmembrane region" description="Helical" evidence="12">
    <location>
        <begin position="12"/>
        <end position="34"/>
    </location>
</feature>
<feature type="transmembrane region" description="Helical" evidence="12">
    <location>
        <begin position="246"/>
        <end position="265"/>
    </location>
</feature>
<feature type="transmembrane region" description="Helical" evidence="12">
    <location>
        <begin position="355"/>
        <end position="380"/>
    </location>
</feature>
<sequence length="511" mass="54694">MPSHVDSRSAFSLVGTVLKYISVPFAVPLVAALWYGEDPLPFVAAILVTLGVGAGLERLHPDPDLGHREGFLLVGATWLAVPLVGTIPYLVAGEGTVAQPVYALFESMSGFTTTGATVLGDISVERHGYAMMLYRQLTQWLGGMGIVVLMVAILPELSVGGAQLIKEEAPGFELERLKPRITSTARVLWTIYAGATVLAAAVYYGLHLVGVADEMTLYNAVAHALTTMPTGGFSPEARSAEVFSPAIQWAMILFMIVAGTNFALLWHALDGEPGELFGDSEFRTYLTALGGVGTLIAALLFTGTGIDVTPDRVAPIVGAIEPALRQAVFQVVAIVTTTGYASMDFNAWSAPAQTILLFAMFLGGSVGSAAGGIKIVRWYVIYRLVDREVYTTVHPEAVRPIRVSGSVVEEDTVKGLVGFTLLFLLLFAFSTVLLYLDTLRTAELTLNGLEAMSVTMATLGNIGPGFGPVGPMDSYAKFSAAGKLYMVFLMWIGRLEIISVLVLLTPTFWRR</sequence>
<feature type="transmembrane region" description="Helical" evidence="12">
    <location>
        <begin position="40"/>
        <end position="59"/>
    </location>
</feature>
<feature type="transmembrane region" description="Helical" evidence="12">
    <location>
        <begin position="186"/>
        <end position="206"/>
    </location>
</feature>
<protein>
    <submittedName>
        <fullName evidence="13">Trk system potassium uptake protein TrkH</fullName>
    </submittedName>
</protein>
<accession>A0A285N932</accession>
<feature type="transmembrane region" description="Helical" evidence="12">
    <location>
        <begin position="416"/>
        <end position="436"/>
    </location>
</feature>
<feature type="transmembrane region" description="Helical" evidence="12">
    <location>
        <begin position="71"/>
        <end position="91"/>
    </location>
</feature>
<dbReference type="PANTHER" id="PTHR32024:SF2">
    <property type="entry name" value="TRK SYSTEM POTASSIUM UPTAKE PROTEIN TRKG-RELATED"/>
    <property type="match status" value="1"/>
</dbReference>
<dbReference type="Pfam" id="PF02386">
    <property type="entry name" value="TrkH"/>
    <property type="match status" value="1"/>
</dbReference>
<evidence type="ECO:0000256" key="2">
    <source>
        <dbReference type="ARBA" id="ARBA00009137"/>
    </source>
</evidence>
<dbReference type="PIRSF" id="PIRSF006247">
    <property type="entry name" value="TrkH"/>
    <property type="match status" value="1"/>
</dbReference>
<evidence type="ECO:0000256" key="9">
    <source>
        <dbReference type="ARBA" id="ARBA00022989"/>
    </source>
</evidence>
<evidence type="ECO:0000256" key="12">
    <source>
        <dbReference type="SAM" id="Phobius"/>
    </source>
</evidence>
<keyword evidence="10" id="KW-0406">Ion transport</keyword>
<dbReference type="RefSeq" id="WP_097007584.1">
    <property type="nucleotide sequence ID" value="NZ_OBEJ01000001.1"/>
</dbReference>
<evidence type="ECO:0000256" key="10">
    <source>
        <dbReference type="ARBA" id="ARBA00023065"/>
    </source>
</evidence>